<dbReference type="RefSeq" id="WP_075362054.1">
    <property type="nucleotide sequence ID" value="NZ_MPDM01000009.1"/>
</dbReference>
<dbReference type="EMBL" id="MPDM01000009">
    <property type="protein sequence ID" value="OKL46244.1"/>
    <property type="molecule type" value="Genomic_DNA"/>
</dbReference>
<accession>A0A1Q5PJY8</accession>
<feature type="transmembrane region" description="Helical" evidence="1">
    <location>
        <begin position="12"/>
        <end position="33"/>
    </location>
</feature>
<sequence length="126" mass="14412">MPTERSFNAKLWIPAIIVAAVIIALLAAWRFVYHDKPSNEILKHAQEVVSTINSQDYQKLEKLITNPVAVETIRKDVGNKQVQLGLLKEESPRDFRFSLKVSNKPEVEIFVFMSKEQSGNWYANVP</sequence>
<evidence type="ECO:0008006" key="4">
    <source>
        <dbReference type="Google" id="ProtNLM"/>
    </source>
</evidence>
<evidence type="ECO:0000313" key="3">
    <source>
        <dbReference type="Proteomes" id="UP000186465"/>
    </source>
</evidence>
<comment type="caution">
    <text evidence="2">The sequence shown here is derived from an EMBL/GenBank/DDBJ whole genome shotgun (WGS) entry which is preliminary data.</text>
</comment>
<keyword evidence="1" id="KW-0472">Membrane</keyword>
<proteinExistence type="predicted"/>
<gene>
    <name evidence="2" type="ORF">BM477_07385</name>
</gene>
<keyword evidence="3" id="KW-1185">Reference proteome</keyword>
<keyword evidence="1" id="KW-1133">Transmembrane helix</keyword>
<evidence type="ECO:0000313" key="2">
    <source>
        <dbReference type="EMBL" id="OKL46244.1"/>
    </source>
</evidence>
<evidence type="ECO:0000256" key="1">
    <source>
        <dbReference type="SAM" id="Phobius"/>
    </source>
</evidence>
<dbReference type="Proteomes" id="UP000186465">
    <property type="component" value="Unassembled WGS sequence"/>
</dbReference>
<keyword evidence="1" id="KW-0812">Transmembrane</keyword>
<dbReference type="OrthoDB" id="9948702at2"/>
<reference evidence="3" key="1">
    <citation type="submission" date="2016-11" db="EMBL/GenBank/DDBJ databases">
        <title>Actinomyces gypaetusis sp. nov. isolated from Gypaetus barbatus in Qinghai Tibet Plateau China.</title>
        <authorList>
            <person name="Meng X."/>
        </authorList>
    </citation>
    <scope>NUCLEOTIDE SEQUENCE [LARGE SCALE GENOMIC DNA]</scope>
    <source>
        <strain evidence="3">DSM 15383</strain>
    </source>
</reference>
<organism evidence="2 3">
    <name type="scientific">Boudabousia marimammalium</name>
    <dbReference type="NCBI Taxonomy" id="156892"/>
    <lineage>
        <taxon>Bacteria</taxon>
        <taxon>Bacillati</taxon>
        <taxon>Actinomycetota</taxon>
        <taxon>Actinomycetes</taxon>
        <taxon>Actinomycetales</taxon>
        <taxon>Actinomycetaceae</taxon>
        <taxon>Boudabousia</taxon>
    </lineage>
</organism>
<protein>
    <recommendedName>
        <fullName evidence="4">DUF3887 domain-containing protein</fullName>
    </recommendedName>
</protein>
<name>A0A1Q5PJY8_9ACTO</name>
<dbReference type="AlphaFoldDB" id="A0A1Q5PJY8"/>